<gene>
    <name evidence="2" type="ORF">ACFFX0_24010</name>
</gene>
<dbReference type="EMBL" id="JBHMFI010000002">
    <property type="protein sequence ID" value="MFB9074093.1"/>
    <property type="molecule type" value="Genomic_DNA"/>
</dbReference>
<comment type="caution">
    <text evidence="2">The sequence shown here is derived from an EMBL/GenBank/DDBJ whole genome shotgun (WGS) entry which is preliminary data.</text>
</comment>
<dbReference type="Proteomes" id="UP001589575">
    <property type="component" value="Unassembled WGS sequence"/>
</dbReference>
<evidence type="ECO:0000313" key="2">
    <source>
        <dbReference type="EMBL" id="MFB9074093.1"/>
    </source>
</evidence>
<reference evidence="2 3" key="1">
    <citation type="submission" date="2024-09" db="EMBL/GenBank/DDBJ databases">
        <authorList>
            <person name="Sun Q."/>
            <person name="Mori K."/>
        </authorList>
    </citation>
    <scope>NUCLEOTIDE SEQUENCE [LARGE SCALE GENOMIC DNA]</scope>
    <source>
        <strain evidence="2 3">CCM 7609</strain>
    </source>
</reference>
<proteinExistence type="predicted"/>
<keyword evidence="3" id="KW-1185">Reference proteome</keyword>
<evidence type="ECO:0000256" key="1">
    <source>
        <dbReference type="SAM" id="MobiDB-lite"/>
    </source>
</evidence>
<protein>
    <submittedName>
        <fullName evidence="2">Uncharacterized protein</fullName>
    </submittedName>
</protein>
<organism evidence="2 3">
    <name type="scientific">Citricoccus parietis</name>
    <dbReference type="NCBI Taxonomy" id="592307"/>
    <lineage>
        <taxon>Bacteria</taxon>
        <taxon>Bacillati</taxon>
        <taxon>Actinomycetota</taxon>
        <taxon>Actinomycetes</taxon>
        <taxon>Micrococcales</taxon>
        <taxon>Micrococcaceae</taxon>
        <taxon>Citricoccus</taxon>
    </lineage>
</organism>
<evidence type="ECO:0000313" key="3">
    <source>
        <dbReference type="Proteomes" id="UP001589575"/>
    </source>
</evidence>
<accession>A0ABV5G557</accession>
<name>A0ABV5G557_9MICC</name>
<feature type="compositionally biased region" description="Basic and acidic residues" evidence="1">
    <location>
        <begin position="21"/>
        <end position="31"/>
    </location>
</feature>
<feature type="region of interest" description="Disordered" evidence="1">
    <location>
        <begin position="18"/>
        <end position="47"/>
    </location>
</feature>
<sequence length="125" mass="14120">MRRAFIIQLDSEFFGGGSRSDVARDQGESHQGRQSVHELGSLHGVGRSHGHNQHGLFGILNQDRTGHHVKDVPKHRPITVDDRSGRHFEGVFVHYRRFPFLLESPFRGISTPSRLSIAIAFLSDR</sequence>